<accession>A0ABQ7A517</accession>
<reference evidence="1 2" key="1">
    <citation type="journal article" date="2020" name="BMC Genomics">
        <title>Intraspecific diversification of the crop wild relative Brassica cretica Lam. using demographic model selection.</title>
        <authorList>
            <person name="Kioukis A."/>
            <person name="Michalopoulou V.A."/>
            <person name="Briers L."/>
            <person name="Pirintsos S."/>
            <person name="Studholme D.J."/>
            <person name="Pavlidis P."/>
            <person name="Sarris P.F."/>
        </authorList>
    </citation>
    <scope>NUCLEOTIDE SEQUENCE [LARGE SCALE GENOMIC DNA]</scope>
    <source>
        <strain evidence="2">cv. PFS-1207/04</strain>
    </source>
</reference>
<gene>
    <name evidence="1" type="ORF">DY000_02056640</name>
</gene>
<evidence type="ECO:0000313" key="1">
    <source>
        <dbReference type="EMBL" id="KAF3492763.1"/>
    </source>
</evidence>
<evidence type="ECO:0008006" key="3">
    <source>
        <dbReference type="Google" id="ProtNLM"/>
    </source>
</evidence>
<name>A0ABQ7A517_BRACR</name>
<protein>
    <recommendedName>
        <fullName evidence="3">TFIIS N-terminal domain-containing protein</fullName>
    </recommendedName>
</protein>
<proteinExistence type="predicted"/>
<evidence type="ECO:0000313" key="2">
    <source>
        <dbReference type="Proteomes" id="UP000266723"/>
    </source>
</evidence>
<keyword evidence="2" id="KW-1185">Reference proteome</keyword>
<comment type="caution">
    <text evidence="1">The sequence shown here is derived from an EMBL/GenBank/DDBJ whole genome shotgun (WGS) entry which is preliminary data.</text>
</comment>
<dbReference type="Proteomes" id="UP000266723">
    <property type="component" value="Unassembled WGS sequence"/>
</dbReference>
<organism evidence="1 2">
    <name type="scientific">Brassica cretica</name>
    <name type="common">Mustard</name>
    <dbReference type="NCBI Taxonomy" id="69181"/>
    <lineage>
        <taxon>Eukaryota</taxon>
        <taxon>Viridiplantae</taxon>
        <taxon>Streptophyta</taxon>
        <taxon>Embryophyta</taxon>
        <taxon>Tracheophyta</taxon>
        <taxon>Spermatophyta</taxon>
        <taxon>Magnoliopsida</taxon>
        <taxon>eudicotyledons</taxon>
        <taxon>Gunneridae</taxon>
        <taxon>Pentapetalae</taxon>
        <taxon>rosids</taxon>
        <taxon>malvids</taxon>
        <taxon>Brassicales</taxon>
        <taxon>Brassicaceae</taxon>
        <taxon>Brassiceae</taxon>
        <taxon>Brassica</taxon>
    </lineage>
</organism>
<dbReference type="EMBL" id="QGKV02002055">
    <property type="protein sequence ID" value="KAF3492763.1"/>
    <property type="molecule type" value="Genomic_DNA"/>
</dbReference>
<sequence>MLSSSNKNQSTCEALKSMMSKMPGMMSKMSDGPEKKKLVEATRNAAAVLL</sequence>